<reference evidence="7" key="1">
    <citation type="submission" date="2016-10" db="EMBL/GenBank/DDBJ databases">
        <authorList>
            <person name="Varghese N."/>
            <person name="Submissions S."/>
        </authorList>
    </citation>
    <scope>NUCLEOTIDE SEQUENCE [LARGE SCALE GENOMIC DNA]</scope>
    <source>
        <strain evidence="7">DSM 26893</strain>
    </source>
</reference>
<dbReference type="EMBL" id="FOCM01000001">
    <property type="protein sequence ID" value="SEM70786.1"/>
    <property type="molecule type" value="Genomic_DNA"/>
</dbReference>
<keyword evidence="2" id="KW-0238">DNA-binding</keyword>
<keyword evidence="3" id="KW-0804">Transcription</keyword>
<dbReference type="GO" id="GO:0005829">
    <property type="term" value="C:cytosol"/>
    <property type="evidence" value="ECO:0007669"/>
    <property type="project" value="TreeGrafter"/>
</dbReference>
<dbReference type="InterPro" id="IPR012318">
    <property type="entry name" value="HTH_CRP"/>
</dbReference>
<name>A0A1H8AJX5_9RHOB</name>
<keyword evidence="7" id="KW-1185">Reference proteome</keyword>
<evidence type="ECO:0000259" key="4">
    <source>
        <dbReference type="PROSITE" id="PS50042"/>
    </source>
</evidence>
<evidence type="ECO:0000259" key="5">
    <source>
        <dbReference type="PROSITE" id="PS51063"/>
    </source>
</evidence>
<dbReference type="GO" id="GO:0003677">
    <property type="term" value="F:DNA binding"/>
    <property type="evidence" value="ECO:0007669"/>
    <property type="project" value="UniProtKB-KW"/>
</dbReference>
<keyword evidence="6" id="KW-0418">Kinase</keyword>
<dbReference type="PANTHER" id="PTHR24567:SF68">
    <property type="entry name" value="DNA-BINDING TRANSCRIPTIONAL DUAL REGULATOR CRP"/>
    <property type="match status" value="1"/>
</dbReference>
<dbReference type="PROSITE" id="PS51063">
    <property type="entry name" value="HTH_CRP_2"/>
    <property type="match status" value="1"/>
</dbReference>
<dbReference type="RefSeq" id="WP_091843236.1">
    <property type="nucleotide sequence ID" value="NZ_FOCM01000001.1"/>
</dbReference>
<dbReference type="GO" id="GO:0016301">
    <property type="term" value="F:kinase activity"/>
    <property type="evidence" value="ECO:0007669"/>
    <property type="project" value="UniProtKB-KW"/>
</dbReference>
<dbReference type="InterPro" id="IPR036390">
    <property type="entry name" value="WH_DNA-bd_sf"/>
</dbReference>
<dbReference type="InterPro" id="IPR014710">
    <property type="entry name" value="RmlC-like_jellyroll"/>
</dbReference>
<dbReference type="Proteomes" id="UP000199372">
    <property type="component" value="Unassembled WGS sequence"/>
</dbReference>
<dbReference type="InterPro" id="IPR019885">
    <property type="entry name" value="Tscrpt_reg_HTH_AsnC-type_CS"/>
</dbReference>
<dbReference type="SUPFAM" id="SSF51206">
    <property type="entry name" value="cAMP-binding domain-like"/>
    <property type="match status" value="1"/>
</dbReference>
<evidence type="ECO:0000313" key="6">
    <source>
        <dbReference type="EMBL" id="SEM70786.1"/>
    </source>
</evidence>
<dbReference type="Gene3D" id="1.10.10.10">
    <property type="entry name" value="Winged helix-like DNA-binding domain superfamily/Winged helix DNA-binding domain"/>
    <property type="match status" value="1"/>
</dbReference>
<dbReference type="PROSITE" id="PS50042">
    <property type="entry name" value="CNMP_BINDING_3"/>
    <property type="match status" value="1"/>
</dbReference>
<dbReference type="Gene3D" id="2.60.120.10">
    <property type="entry name" value="Jelly Rolls"/>
    <property type="match status" value="1"/>
</dbReference>
<dbReference type="AlphaFoldDB" id="A0A1H8AJX5"/>
<dbReference type="Pfam" id="PF00027">
    <property type="entry name" value="cNMP_binding"/>
    <property type="match status" value="1"/>
</dbReference>
<protein>
    <submittedName>
        <fullName evidence="6">cAMP-binding domain of CRP or a regulatory subunit of cAMP-dependent protein kinases</fullName>
    </submittedName>
</protein>
<dbReference type="CDD" id="cd00038">
    <property type="entry name" value="CAP_ED"/>
    <property type="match status" value="1"/>
</dbReference>
<organism evidence="6 7">
    <name type="scientific">Palleronia pelagia</name>
    <dbReference type="NCBI Taxonomy" id="387096"/>
    <lineage>
        <taxon>Bacteria</taxon>
        <taxon>Pseudomonadati</taxon>
        <taxon>Pseudomonadota</taxon>
        <taxon>Alphaproteobacteria</taxon>
        <taxon>Rhodobacterales</taxon>
        <taxon>Roseobacteraceae</taxon>
        <taxon>Palleronia</taxon>
    </lineage>
</organism>
<dbReference type="SUPFAM" id="SSF46785">
    <property type="entry name" value="Winged helix' DNA-binding domain"/>
    <property type="match status" value="1"/>
</dbReference>
<dbReference type="InterPro" id="IPR036388">
    <property type="entry name" value="WH-like_DNA-bd_sf"/>
</dbReference>
<dbReference type="SMART" id="SM00100">
    <property type="entry name" value="cNMP"/>
    <property type="match status" value="1"/>
</dbReference>
<dbReference type="InterPro" id="IPR018490">
    <property type="entry name" value="cNMP-bd_dom_sf"/>
</dbReference>
<dbReference type="SMART" id="SM00419">
    <property type="entry name" value="HTH_CRP"/>
    <property type="match status" value="1"/>
</dbReference>
<dbReference type="Pfam" id="PF13545">
    <property type="entry name" value="HTH_Crp_2"/>
    <property type="match status" value="1"/>
</dbReference>
<dbReference type="PANTHER" id="PTHR24567">
    <property type="entry name" value="CRP FAMILY TRANSCRIPTIONAL REGULATORY PROTEIN"/>
    <property type="match status" value="1"/>
</dbReference>
<keyword evidence="1" id="KW-0805">Transcription regulation</keyword>
<evidence type="ECO:0000313" key="7">
    <source>
        <dbReference type="Proteomes" id="UP000199372"/>
    </source>
</evidence>
<feature type="domain" description="Cyclic nucleotide-binding" evidence="4">
    <location>
        <begin position="17"/>
        <end position="120"/>
    </location>
</feature>
<keyword evidence="6" id="KW-0808">Transferase</keyword>
<dbReference type="PROSITE" id="PS00519">
    <property type="entry name" value="HTH_ASNC_1"/>
    <property type="match status" value="1"/>
</dbReference>
<dbReference type="InterPro" id="IPR000595">
    <property type="entry name" value="cNMP-bd_dom"/>
</dbReference>
<proteinExistence type="predicted"/>
<dbReference type="InterPro" id="IPR050397">
    <property type="entry name" value="Env_Response_Regulators"/>
</dbReference>
<dbReference type="InterPro" id="IPR018488">
    <property type="entry name" value="cNMP-bd_CS"/>
</dbReference>
<evidence type="ECO:0000256" key="2">
    <source>
        <dbReference type="ARBA" id="ARBA00023125"/>
    </source>
</evidence>
<dbReference type="OrthoDB" id="9786503at2"/>
<sequence>MNEATGGRADLIRQCYLFEGAKPETIARLAETSTLETRDRRMDVFYAGDASDGMRILISGTVRIWINDVQGRELTLALIEPGEAFGEIAMLDGASRTANASVLETARMLLVKQAAFDAVLETDPRLARHLIVLLCDRLRRNTSDLRGFAFQDMGARLAAKLHDLAMGHAEIDGDEARFTAKFSQTELANMLGVTREAVNKRLAAMSCDGILSMEDGKITIRSLAALRLRSSSD</sequence>
<gene>
    <name evidence="6" type="ORF">SAMN04488011_101189</name>
</gene>
<dbReference type="PROSITE" id="PS00889">
    <property type="entry name" value="CNMP_BINDING_2"/>
    <property type="match status" value="1"/>
</dbReference>
<evidence type="ECO:0000256" key="1">
    <source>
        <dbReference type="ARBA" id="ARBA00023015"/>
    </source>
</evidence>
<dbReference type="GO" id="GO:0003700">
    <property type="term" value="F:DNA-binding transcription factor activity"/>
    <property type="evidence" value="ECO:0007669"/>
    <property type="project" value="TreeGrafter"/>
</dbReference>
<evidence type="ECO:0000256" key="3">
    <source>
        <dbReference type="ARBA" id="ARBA00023163"/>
    </source>
</evidence>
<accession>A0A1H8AJX5</accession>
<feature type="domain" description="HTH crp-type" evidence="5">
    <location>
        <begin position="151"/>
        <end position="224"/>
    </location>
</feature>